<proteinExistence type="predicted"/>
<dbReference type="RefSeq" id="WP_007487373.1">
    <property type="nucleotide sequence ID" value="NZ_JH724317.1"/>
</dbReference>
<gene>
    <name evidence="2" type="ORF">HMPREF1068_04045</name>
</gene>
<dbReference type="EMBL" id="AGXS01000027">
    <property type="protein sequence ID" value="EIY44030.1"/>
    <property type="molecule type" value="Genomic_DNA"/>
</dbReference>
<dbReference type="Proteomes" id="UP000003089">
    <property type="component" value="Unassembled WGS sequence"/>
</dbReference>
<keyword evidence="3" id="KW-1185">Reference proteome</keyword>
<reference evidence="2 3" key="1">
    <citation type="submission" date="2012-02" db="EMBL/GenBank/DDBJ databases">
        <title>The Genome Sequence of Bacteroides nordii CL02T12C05.</title>
        <authorList>
            <consortium name="The Broad Institute Genome Sequencing Platform"/>
            <person name="Earl A."/>
            <person name="Ward D."/>
            <person name="Feldgarden M."/>
            <person name="Gevers D."/>
            <person name="Zitomersky N.L."/>
            <person name="Coyne M.J."/>
            <person name="Comstock L.E."/>
            <person name="Young S.K."/>
            <person name="Zeng Q."/>
            <person name="Gargeya S."/>
            <person name="Fitzgerald M."/>
            <person name="Haas B."/>
            <person name="Abouelleil A."/>
            <person name="Alvarado L."/>
            <person name="Arachchi H.M."/>
            <person name="Berlin A."/>
            <person name="Chapman S.B."/>
            <person name="Gearin G."/>
            <person name="Goldberg J."/>
            <person name="Griggs A."/>
            <person name="Gujja S."/>
            <person name="Hansen M."/>
            <person name="Heiman D."/>
            <person name="Howarth C."/>
            <person name="Larimer J."/>
            <person name="Lui A."/>
            <person name="MacDonald P.J.P."/>
            <person name="McCowen C."/>
            <person name="Montmayeur A."/>
            <person name="Murphy C."/>
            <person name="Neiman D."/>
            <person name="Pearson M."/>
            <person name="Priest M."/>
            <person name="Roberts A."/>
            <person name="Saif S."/>
            <person name="Shea T."/>
            <person name="Sisk P."/>
            <person name="Stolte C."/>
            <person name="Sykes S."/>
            <person name="Wortman J."/>
            <person name="Nusbaum C."/>
            <person name="Birren B."/>
        </authorList>
    </citation>
    <scope>NUCLEOTIDE SEQUENCE [LARGE SCALE GENOMIC DNA]</scope>
    <source>
        <strain evidence="2 3">CL02T12C05</strain>
    </source>
</reference>
<sequence length="96" mass="11375">MSKKDFVNNLNTAVFTTKYILNKNSPILYVYHYEEDGAWEFSGMETDINEDDYRVLSLEEIINIDSSVLKIISMEMGYYAKRESREAEWIINKILY</sequence>
<evidence type="ECO:0000259" key="1">
    <source>
        <dbReference type="Pfam" id="PF09951"/>
    </source>
</evidence>
<name>I8WZJ1_9BACE</name>
<dbReference type="HOGENOM" id="CLU_166184_0_0_10"/>
<dbReference type="STRING" id="997884.HMPREF1068_04045"/>
<dbReference type="InterPro" id="IPR018689">
    <property type="entry name" value="Imm33_dom"/>
</dbReference>
<evidence type="ECO:0000313" key="3">
    <source>
        <dbReference type="Proteomes" id="UP000003089"/>
    </source>
</evidence>
<dbReference type="PATRIC" id="fig|997884.3.peg.4149"/>
<evidence type="ECO:0000313" key="2">
    <source>
        <dbReference type="EMBL" id="EIY44030.1"/>
    </source>
</evidence>
<organism evidence="2 3">
    <name type="scientific">Bacteroides nordii CL02T12C05</name>
    <dbReference type="NCBI Taxonomy" id="997884"/>
    <lineage>
        <taxon>Bacteria</taxon>
        <taxon>Pseudomonadati</taxon>
        <taxon>Bacteroidota</taxon>
        <taxon>Bacteroidia</taxon>
        <taxon>Bacteroidales</taxon>
        <taxon>Bacteroidaceae</taxon>
        <taxon>Bacteroides</taxon>
    </lineage>
</organism>
<accession>I8WZJ1</accession>
<dbReference type="Pfam" id="PF09951">
    <property type="entry name" value="Imm33"/>
    <property type="match status" value="1"/>
</dbReference>
<dbReference type="eggNOG" id="COG4859">
    <property type="taxonomic scope" value="Bacteria"/>
</dbReference>
<comment type="caution">
    <text evidence="2">The sequence shown here is derived from an EMBL/GenBank/DDBJ whole genome shotgun (WGS) entry which is preliminary data.</text>
</comment>
<dbReference type="AlphaFoldDB" id="I8WZJ1"/>
<feature type="domain" description="Immunity protein Imm33" evidence="1">
    <location>
        <begin position="14"/>
        <end position="89"/>
    </location>
</feature>
<protein>
    <recommendedName>
        <fullName evidence="1">Immunity protein Imm33 domain-containing protein</fullName>
    </recommendedName>
</protein>